<dbReference type="AlphaFoldDB" id="A0A921FXE9"/>
<gene>
    <name evidence="1" type="ORF">K8V56_05825</name>
</gene>
<sequence length="239" mass="27279">MRIVFASLDKIDFRNSLENVSLIESVEQLKRADSKETTYVLAISEEQLKAVENSDNEVYIPFTELTADHQRLGWYVYFDLVNYPFYQKVKEMIAKEDKPKGVFRFRRMVKQDENNLLLACDLYVLSSLLGEPQGIQVKQTDQFVTPTHTIVLMDFGEGTMAHIEYTVADQERIELEWSGIKTIIEFDSNQMRPIQSGSITSLPLAISVDAILASAQKVNQELITRLNYFSNLINGGAHS</sequence>
<reference evidence="1" key="1">
    <citation type="journal article" date="2021" name="PeerJ">
        <title>Extensive microbial diversity within the chicken gut microbiome revealed by metagenomics and culture.</title>
        <authorList>
            <person name="Gilroy R."/>
            <person name="Ravi A."/>
            <person name="Getino M."/>
            <person name="Pursley I."/>
            <person name="Horton D.L."/>
            <person name="Alikhan N.F."/>
            <person name="Baker D."/>
            <person name="Gharbi K."/>
            <person name="Hall N."/>
            <person name="Watson M."/>
            <person name="Adriaenssens E.M."/>
            <person name="Foster-Nyarko E."/>
            <person name="Jarju S."/>
            <person name="Secka A."/>
            <person name="Antonio M."/>
            <person name="Oren A."/>
            <person name="Chaudhuri R.R."/>
            <person name="La Ragione R."/>
            <person name="Hildebrand F."/>
            <person name="Pallen M.J."/>
        </authorList>
    </citation>
    <scope>NUCLEOTIDE SEQUENCE</scope>
    <source>
        <strain evidence="1">CHK171-7178</strain>
    </source>
</reference>
<name>A0A921FXE9_SPOPS</name>
<accession>A0A921FXE9</accession>
<protein>
    <submittedName>
        <fullName evidence="1">Uncharacterized protein</fullName>
    </submittedName>
</protein>
<evidence type="ECO:0000313" key="2">
    <source>
        <dbReference type="Proteomes" id="UP000698173"/>
    </source>
</evidence>
<evidence type="ECO:0000313" key="1">
    <source>
        <dbReference type="EMBL" id="HJF31284.1"/>
    </source>
</evidence>
<proteinExistence type="predicted"/>
<comment type="caution">
    <text evidence="1">The sequence shown here is derived from an EMBL/GenBank/DDBJ whole genome shotgun (WGS) entry which is preliminary data.</text>
</comment>
<organism evidence="1 2">
    <name type="scientific">Sporosarcina psychrophila</name>
    <name type="common">Bacillus psychrophilus</name>
    <dbReference type="NCBI Taxonomy" id="1476"/>
    <lineage>
        <taxon>Bacteria</taxon>
        <taxon>Bacillati</taxon>
        <taxon>Bacillota</taxon>
        <taxon>Bacilli</taxon>
        <taxon>Bacillales</taxon>
        <taxon>Caryophanaceae</taxon>
        <taxon>Sporosarcina</taxon>
    </lineage>
</organism>
<dbReference type="Proteomes" id="UP000698173">
    <property type="component" value="Unassembled WGS sequence"/>
</dbReference>
<reference evidence="1" key="2">
    <citation type="submission" date="2021-09" db="EMBL/GenBank/DDBJ databases">
        <authorList>
            <person name="Gilroy R."/>
        </authorList>
    </citation>
    <scope>NUCLEOTIDE SEQUENCE</scope>
    <source>
        <strain evidence="1">CHK171-7178</strain>
    </source>
</reference>
<dbReference type="EMBL" id="DYWT01000096">
    <property type="protein sequence ID" value="HJF31284.1"/>
    <property type="molecule type" value="Genomic_DNA"/>
</dbReference>